<dbReference type="AlphaFoldDB" id="A0A9Q0RYG6"/>
<protein>
    <submittedName>
        <fullName evidence="1">Uncharacterized protein</fullName>
    </submittedName>
</protein>
<organism evidence="1 2">
    <name type="scientific">Pseudolycoriella hygida</name>
    <dbReference type="NCBI Taxonomy" id="35572"/>
    <lineage>
        <taxon>Eukaryota</taxon>
        <taxon>Metazoa</taxon>
        <taxon>Ecdysozoa</taxon>
        <taxon>Arthropoda</taxon>
        <taxon>Hexapoda</taxon>
        <taxon>Insecta</taxon>
        <taxon>Pterygota</taxon>
        <taxon>Neoptera</taxon>
        <taxon>Endopterygota</taxon>
        <taxon>Diptera</taxon>
        <taxon>Nematocera</taxon>
        <taxon>Sciaroidea</taxon>
        <taxon>Sciaridae</taxon>
        <taxon>Pseudolycoriella</taxon>
    </lineage>
</organism>
<dbReference type="EMBL" id="WJQU01000003">
    <property type="protein sequence ID" value="KAJ6637367.1"/>
    <property type="molecule type" value="Genomic_DNA"/>
</dbReference>
<name>A0A9Q0RYG6_9DIPT</name>
<keyword evidence="2" id="KW-1185">Reference proteome</keyword>
<dbReference type="Proteomes" id="UP001151699">
    <property type="component" value="Chromosome X"/>
</dbReference>
<evidence type="ECO:0000313" key="1">
    <source>
        <dbReference type="EMBL" id="KAJ6637367.1"/>
    </source>
</evidence>
<proteinExistence type="predicted"/>
<evidence type="ECO:0000313" key="2">
    <source>
        <dbReference type="Proteomes" id="UP001151699"/>
    </source>
</evidence>
<feature type="non-terminal residue" evidence="1">
    <location>
        <position position="102"/>
    </location>
</feature>
<comment type="caution">
    <text evidence="1">The sequence shown here is derived from an EMBL/GenBank/DDBJ whole genome shotgun (WGS) entry which is preliminary data.</text>
</comment>
<gene>
    <name evidence="1" type="ORF">Bhyg_10097</name>
</gene>
<reference evidence="1" key="1">
    <citation type="submission" date="2022-07" db="EMBL/GenBank/DDBJ databases">
        <authorList>
            <person name="Trinca V."/>
            <person name="Uliana J.V.C."/>
            <person name="Torres T.T."/>
            <person name="Ward R.J."/>
            <person name="Monesi N."/>
        </authorList>
    </citation>
    <scope>NUCLEOTIDE SEQUENCE</scope>
    <source>
        <strain evidence="1">HSMRA1968</strain>
        <tissue evidence="1">Whole embryos</tissue>
    </source>
</reference>
<accession>A0A9Q0RYG6</accession>
<feature type="non-terminal residue" evidence="1">
    <location>
        <position position="1"/>
    </location>
</feature>
<sequence length="102" mass="12114">IRQSETLAYPHDVYRRFKEDDYLALDERFSKVEQTCNKRLKFSKKGLYEAKNDVANIVEKQMLENNLELENLHKTGNALLTNIRIACERRQLQRRENEKAAT</sequence>